<evidence type="ECO:0000313" key="3">
    <source>
        <dbReference type="EMBL" id="TDZ22888.1"/>
    </source>
</evidence>
<feature type="domain" description="Nephrocystin 3-like N-terminal" evidence="2">
    <location>
        <begin position="239"/>
        <end position="280"/>
    </location>
</feature>
<keyword evidence="1" id="KW-0677">Repeat</keyword>
<dbReference type="STRING" id="1213857.A0A484FXW4"/>
<name>A0A484FXW4_COLOR</name>
<comment type="caution">
    <text evidence="3">The sequence shown here is derived from an EMBL/GenBank/DDBJ whole genome shotgun (WGS) entry which is preliminary data.</text>
</comment>
<dbReference type="AlphaFoldDB" id="A0A484FXW4"/>
<evidence type="ECO:0000256" key="1">
    <source>
        <dbReference type="ARBA" id="ARBA00022737"/>
    </source>
</evidence>
<evidence type="ECO:0000259" key="2">
    <source>
        <dbReference type="Pfam" id="PF24883"/>
    </source>
</evidence>
<protein>
    <recommendedName>
        <fullName evidence="2">Nephrocystin 3-like N-terminal domain-containing protein</fullName>
    </recommendedName>
</protein>
<dbReference type="Proteomes" id="UP000014480">
    <property type="component" value="Unassembled WGS sequence"/>
</dbReference>
<feature type="domain" description="Nephrocystin 3-like N-terminal" evidence="2">
    <location>
        <begin position="289"/>
        <end position="364"/>
    </location>
</feature>
<dbReference type="OrthoDB" id="194358at2759"/>
<organism evidence="3 4">
    <name type="scientific">Colletotrichum orbiculare (strain 104-T / ATCC 96160 / CBS 514.97 / LARS 414 / MAFF 240422)</name>
    <name type="common">Cucumber anthracnose fungus</name>
    <name type="synonym">Colletotrichum lagenarium</name>
    <dbReference type="NCBI Taxonomy" id="1213857"/>
    <lineage>
        <taxon>Eukaryota</taxon>
        <taxon>Fungi</taxon>
        <taxon>Dikarya</taxon>
        <taxon>Ascomycota</taxon>
        <taxon>Pezizomycotina</taxon>
        <taxon>Sordariomycetes</taxon>
        <taxon>Hypocreomycetidae</taxon>
        <taxon>Glomerellales</taxon>
        <taxon>Glomerellaceae</taxon>
        <taxon>Colletotrichum</taxon>
        <taxon>Colletotrichum orbiculare species complex</taxon>
    </lineage>
</organism>
<dbReference type="InterPro" id="IPR027417">
    <property type="entry name" value="P-loop_NTPase"/>
</dbReference>
<sequence>MLGEDEEDEEDTIEYGIDDLLHWIPSRMNRTGFRKWGFVIYRCVYGGDTDERWSRYLTQLKRNCRDYLVKHHYTTLEDSFDLIVMDNHYVFDGASTHDIRQHFMEWVEMIIDYNCFTRNREGWKVPHGVLRRKIPFFMYCLFVDKECLDAFEAFECSPLLHESQRPPMIFGAIDRLWTPDRDYGSTRMNDREFPPIEGCDRRFVGWVYHDARNIVSLYNKLQVLYLDDLTAYRRPPAIELQQFQHWLSNSDSKLWLKGIPGAGKTVLAASIIEAALERSTEIDAYGLLERYYEELNPGNGLPKQSSRKGLEKLLGKMLEIYDHAYLIVDGLDECSGYKSTDEVVESLVGISEDSDNVSIALLSRDEYEIRELLQSDFTPIEIAAHKSDITEYVTAEIEERIRTRRLCIYGSDLKGEIIEELINGAKGMF</sequence>
<accession>A0A484FXW4</accession>
<reference evidence="4" key="2">
    <citation type="journal article" date="2019" name="Mol. Plant Microbe Interact.">
        <title>Genome sequence resources for four phytopathogenic fungi from the Colletotrichum orbiculare species complex.</title>
        <authorList>
            <person name="Gan P."/>
            <person name="Tsushima A."/>
            <person name="Narusaka M."/>
            <person name="Narusaka Y."/>
            <person name="Takano Y."/>
            <person name="Kubo Y."/>
            <person name="Shirasu K."/>
        </authorList>
    </citation>
    <scope>GENOME REANNOTATION</scope>
    <source>
        <strain evidence="4">104-T / ATCC 96160 / CBS 514.97 / LARS 414 / MAFF 240422</strain>
    </source>
</reference>
<dbReference type="PANTHER" id="PTHR10039:SF10">
    <property type="entry name" value="NACHT DOMAIN-CONTAINING PROTEIN"/>
    <property type="match status" value="1"/>
</dbReference>
<dbReference type="SUPFAM" id="SSF52540">
    <property type="entry name" value="P-loop containing nucleoside triphosphate hydrolases"/>
    <property type="match status" value="1"/>
</dbReference>
<evidence type="ECO:0000313" key="4">
    <source>
        <dbReference type="Proteomes" id="UP000014480"/>
    </source>
</evidence>
<keyword evidence="4" id="KW-1185">Reference proteome</keyword>
<dbReference type="EMBL" id="AMCV02000009">
    <property type="protein sequence ID" value="TDZ22888.1"/>
    <property type="molecule type" value="Genomic_DNA"/>
</dbReference>
<dbReference type="InterPro" id="IPR056884">
    <property type="entry name" value="NPHP3-like_N"/>
</dbReference>
<reference evidence="4" key="1">
    <citation type="journal article" date="2013" name="New Phytol.">
        <title>Comparative genomic and transcriptomic analyses reveal the hemibiotrophic stage shift of Colletotrichum fungi.</title>
        <authorList>
            <person name="Gan P."/>
            <person name="Ikeda K."/>
            <person name="Irieda H."/>
            <person name="Narusaka M."/>
            <person name="O'Connell R.J."/>
            <person name="Narusaka Y."/>
            <person name="Takano Y."/>
            <person name="Kubo Y."/>
            <person name="Shirasu K."/>
        </authorList>
    </citation>
    <scope>NUCLEOTIDE SEQUENCE [LARGE SCALE GENOMIC DNA]</scope>
    <source>
        <strain evidence="4">104-T / ATCC 96160 / CBS 514.97 / LARS 414 / MAFF 240422</strain>
    </source>
</reference>
<dbReference type="Pfam" id="PF24883">
    <property type="entry name" value="NPHP3_N"/>
    <property type="match status" value="2"/>
</dbReference>
<dbReference type="PANTHER" id="PTHR10039">
    <property type="entry name" value="AMELOGENIN"/>
    <property type="match status" value="1"/>
</dbReference>
<proteinExistence type="predicted"/>
<gene>
    <name evidence="3" type="ORF">Cob_v004280</name>
</gene>
<dbReference type="Gene3D" id="3.40.50.300">
    <property type="entry name" value="P-loop containing nucleotide triphosphate hydrolases"/>
    <property type="match status" value="1"/>
</dbReference>